<sequence length="891" mass="102213">MYLKKWNDGSDLLALKLILLFFFLPGSVSESLKSICLHPSNLPRKNLTSRANFYTSGAKMLLGGFFSFTKTDERMQSFKKVPHIAEYGVMIPKYAQHPLSMYFAIDEINKNVELFPNTTLTVEIYETGFNAWVASQHVLDLLFVNRESPLNFNCVRKRKLNSMPIIGDLTSLTSIQMAHILNIYKFPQLIYGSSDPVLSDKRQFPSFFSMVPNENLQYEGIVHLLKHFEWNWIGLLVPEDESREAFIQNLQPKLFQNDICIAWMELIPILKDAILNKEAVFERIGKIIDTISVKNVSVFLAYGTIQSMQILQWGLHSKEIYQKDPIDHRVWIVTYQWDFTVTLSSLGKVLVQTFNGSLYFSLHTRIVPEFQEFLESIKPSLSLFPYVNWFWEFVFHCSLPPYQKGVKCCTGKEKLRNVPGSVFEMNMSGESYNIYNGVYLAAHAVQAMHSRRAKPAHLRNQDISILQHFQPWEFHYFLRNTRFNNSVGEEIFFDEKGEFDPGYDIFNFITFHNQSFKRVWIGKIDSKALDGKKFTIDKNAIVWNHKYQQVPPRARCVETCHQGYNRVVQEGKHTCCYHCTQCPEGRITVEIDADQCERCPEDHYSNEGKVKCLPKHFSYLSSGETLGIILTSFILFFSSVLILVALTFILHWDTPIVKANNRNITCLLLSSLLLCFLCSLLFIGRPGEATCFLRQTMFGTIFSLSVSCVLAKTITVVVAFLAAKPGNQMRKWLGKRLAGSIIVFCSCIQAVICMIWLIMCPPFPEWDVHSEIQEIIVQCNEGSDSMFYIVLGYLGLLATISFTVAFFARKLPDTFNEAKLITFSMLVFCSIWVSFFPAYLSTKGKYMVAVEVFSILGSTAGLLGCIFLPKCYIILLNPHLNTKQHLTRRTD</sequence>
<comment type="subcellular location">
    <subcellularLocation>
        <location evidence="1">Cell membrane</location>
        <topology evidence="1">Multi-pass membrane protein</topology>
    </subcellularLocation>
</comment>
<organism evidence="15 16">
    <name type="scientific">Crotalus adamanteus</name>
    <name type="common">Eastern diamondback rattlesnake</name>
    <dbReference type="NCBI Taxonomy" id="8729"/>
    <lineage>
        <taxon>Eukaryota</taxon>
        <taxon>Metazoa</taxon>
        <taxon>Chordata</taxon>
        <taxon>Craniata</taxon>
        <taxon>Vertebrata</taxon>
        <taxon>Euteleostomi</taxon>
        <taxon>Lepidosauria</taxon>
        <taxon>Squamata</taxon>
        <taxon>Bifurcata</taxon>
        <taxon>Unidentata</taxon>
        <taxon>Episquamata</taxon>
        <taxon>Toxicofera</taxon>
        <taxon>Serpentes</taxon>
        <taxon>Colubroidea</taxon>
        <taxon>Viperidae</taxon>
        <taxon>Crotalinae</taxon>
        <taxon>Crotalus</taxon>
    </lineage>
</organism>
<feature type="transmembrane region" description="Helical" evidence="12">
    <location>
        <begin position="741"/>
        <end position="759"/>
    </location>
</feature>
<name>A0AAW1B7G2_CROAD</name>
<evidence type="ECO:0000256" key="9">
    <source>
        <dbReference type="ARBA" id="ARBA00023170"/>
    </source>
</evidence>
<evidence type="ECO:0000256" key="12">
    <source>
        <dbReference type="SAM" id="Phobius"/>
    </source>
</evidence>
<dbReference type="Pfam" id="PF01094">
    <property type="entry name" value="ANF_receptor"/>
    <property type="match status" value="1"/>
</dbReference>
<dbReference type="InterPro" id="IPR001828">
    <property type="entry name" value="ANF_lig-bd_rcpt"/>
</dbReference>
<evidence type="ECO:0000256" key="11">
    <source>
        <dbReference type="ARBA" id="ARBA00023224"/>
    </source>
</evidence>
<dbReference type="CDD" id="cd15283">
    <property type="entry name" value="7tmC_V2R_pheromone"/>
    <property type="match status" value="1"/>
</dbReference>
<dbReference type="PROSITE" id="PS00981">
    <property type="entry name" value="G_PROTEIN_RECEP_F3_3"/>
    <property type="match status" value="1"/>
</dbReference>
<feature type="domain" description="G-protein coupled receptors family 3 profile" evidence="14">
    <location>
        <begin position="626"/>
        <end position="890"/>
    </location>
</feature>
<dbReference type="Gene3D" id="2.10.50.30">
    <property type="entry name" value="GPCR, family 3, nine cysteines domain"/>
    <property type="match status" value="1"/>
</dbReference>
<reference evidence="15 16" key="1">
    <citation type="journal article" date="2024" name="Proc. Natl. Acad. Sci. U.S.A.">
        <title>The genetic regulatory architecture and epigenomic basis for age-related changes in rattlesnake venom.</title>
        <authorList>
            <person name="Hogan M.P."/>
            <person name="Holding M.L."/>
            <person name="Nystrom G.S."/>
            <person name="Colston T.J."/>
            <person name="Bartlett D.A."/>
            <person name="Mason A.J."/>
            <person name="Ellsworth S.A."/>
            <person name="Rautsaw R.M."/>
            <person name="Lawrence K.C."/>
            <person name="Strickland J.L."/>
            <person name="He B."/>
            <person name="Fraser P."/>
            <person name="Margres M.J."/>
            <person name="Gilbert D.M."/>
            <person name="Gibbs H.L."/>
            <person name="Parkinson C.L."/>
            <person name="Rokyta D.R."/>
        </authorList>
    </citation>
    <scope>NUCLEOTIDE SEQUENCE [LARGE SCALE GENOMIC DNA]</scope>
    <source>
        <strain evidence="15">DRR0105</strain>
    </source>
</reference>
<proteinExistence type="inferred from homology"/>
<dbReference type="PROSITE" id="PS50259">
    <property type="entry name" value="G_PROTEIN_RECEP_F3_4"/>
    <property type="match status" value="1"/>
</dbReference>
<dbReference type="FunFam" id="2.10.50.30:FF:000002">
    <property type="entry name" value="Vomeronasal 2 receptor, h1"/>
    <property type="match status" value="1"/>
</dbReference>
<feature type="transmembrane region" description="Helical" evidence="12">
    <location>
        <begin position="846"/>
        <end position="868"/>
    </location>
</feature>
<dbReference type="InterPro" id="IPR000068">
    <property type="entry name" value="GPCR_3_Ca_sens_rcpt-rel"/>
</dbReference>
<comment type="similarity">
    <text evidence="2">Belongs to the G-protein coupled receptor 3 family.</text>
</comment>
<keyword evidence="3" id="KW-1003">Cell membrane</keyword>
<evidence type="ECO:0000256" key="8">
    <source>
        <dbReference type="ARBA" id="ARBA00023136"/>
    </source>
</evidence>
<dbReference type="Gene3D" id="3.40.50.2300">
    <property type="match status" value="2"/>
</dbReference>
<dbReference type="InterPro" id="IPR011500">
    <property type="entry name" value="GPCR_3_9-Cys_dom"/>
</dbReference>
<dbReference type="PRINTS" id="PR00248">
    <property type="entry name" value="GPCRMGR"/>
</dbReference>
<evidence type="ECO:0000256" key="1">
    <source>
        <dbReference type="ARBA" id="ARBA00004651"/>
    </source>
</evidence>
<dbReference type="Proteomes" id="UP001474421">
    <property type="component" value="Unassembled WGS sequence"/>
</dbReference>
<dbReference type="PANTHER" id="PTHR24061:SF599">
    <property type="entry name" value="G-PROTEIN COUPLED RECEPTORS FAMILY 3 PROFILE DOMAIN-CONTAINING PROTEIN"/>
    <property type="match status" value="1"/>
</dbReference>
<dbReference type="EMBL" id="JAOTOJ010000008">
    <property type="protein sequence ID" value="KAK9398116.1"/>
    <property type="molecule type" value="Genomic_DNA"/>
</dbReference>
<comment type="caution">
    <text evidence="15">The sequence shown here is derived from an EMBL/GenBank/DDBJ whole genome shotgun (WGS) entry which is preliminary data.</text>
</comment>
<dbReference type="FunFam" id="3.40.50.2300:FF:000024">
    <property type="entry name" value="Vomeronasal 2, receptor 73"/>
    <property type="match status" value="1"/>
</dbReference>
<protein>
    <submittedName>
        <fullName evidence="15">Type-2 vomeronasal receptor</fullName>
    </submittedName>
</protein>
<dbReference type="PRINTS" id="PR01535">
    <property type="entry name" value="VOMERONASL2R"/>
</dbReference>
<dbReference type="InterPro" id="IPR017979">
    <property type="entry name" value="GPCR_3_CS"/>
</dbReference>
<dbReference type="InterPro" id="IPR038550">
    <property type="entry name" value="GPCR_3_9-Cys_sf"/>
</dbReference>
<keyword evidence="11" id="KW-0807">Transducer</keyword>
<gene>
    <name evidence="15" type="ORF">NXF25_021477</name>
</gene>
<evidence type="ECO:0000256" key="10">
    <source>
        <dbReference type="ARBA" id="ARBA00023180"/>
    </source>
</evidence>
<feature type="transmembrane region" description="Helical" evidence="12">
    <location>
        <begin position="626"/>
        <end position="652"/>
    </location>
</feature>
<evidence type="ECO:0000256" key="6">
    <source>
        <dbReference type="ARBA" id="ARBA00022989"/>
    </source>
</evidence>
<accession>A0AAW1B7G2</accession>
<feature type="signal peptide" evidence="13">
    <location>
        <begin position="1"/>
        <end position="29"/>
    </location>
</feature>
<keyword evidence="4 12" id="KW-0812">Transmembrane</keyword>
<keyword evidence="16" id="KW-1185">Reference proteome</keyword>
<dbReference type="GO" id="GO:0005886">
    <property type="term" value="C:plasma membrane"/>
    <property type="evidence" value="ECO:0007669"/>
    <property type="project" value="UniProtKB-SubCell"/>
</dbReference>
<dbReference type="SUPFAM" id="SSF53822">
    <property type="entry name" value="Periplasmic binding protein-like I"/>
    <property type="match status" value="1"/>
</dbReference>
<feature type="transmembrane region" description="Helical" evidence="12">
    <location>
        <begin position="786"/>
        <end position="808"/>
    </location>
</feature>
<keyword evidence="5 13" id="KW-0732">Signal</keyword>
<dbReference type="GO" id="GO:0004930">
    <property type="term" value="F:G protein-coupled receptor activity"/>
    <property type="evidence" value="ECO:0007669"/>
    <property type="project" value="UniProtKB-KW"/>
</dbReference>
<keyword evidence="9 15" id="KW-0675">Receptor</keyword>
<dbReference type="InterPro" id="IPR028082">
    <property type="entry name" value="Peripla_BP_I"/>
</dbReference>
<keyword evidence="7" id="KW-0297">G-protein coupled receptor</keyword>
<dbReference type="AlphaFoldDB" id="A0AAW1B7G2"/>
<dbReference type="Pfam" id="PF00003">
    <property type="entry name" value="7tm_3"/>
    <property type="match status" value="1"/>
</dbReference>
<dbReference type="PANTHER" id="PTHR24061">
    <property type="entry name" value="CALCIUM-SENSING RECEPTOR-RELATED"/>
    <property type="match status" value="1"/>
</dbReference>
<feature type="chain" id="PRO_5043979515" evidence="13">
    <location>
        <begin position="30"/>
        <end position="891"/>
    </location>
</feature>
<evidence type="ECO:0000256" key="3">
    <source>
        <dbReference type="ARBA" id="ARBA00022475"/>
    </source>
</evidence>
<evidence type="ECO:0000256" key="13">
    <source>
        <dbReference type="SAM" id="SignalP"/>
    </source>
</evidence>
<feature type="transmembrane region" description="Helical" evidence="12">
    <location>
        <begin position="664"/>
        <end position="684"/>
    </location>
</feature>
<evidence type="ECO:0000313" key="16">
    <source>
        <dbReference type="Proteomes" id="UP001474421"/>
    </source>
</evidence>
<dbReference type="InterPro" id="IPR017978">
    <property type="entry name" value="GPCR_3_C"/>
</dbReference>
<evidence type="ECO:0000259" key="14">
    <source>
        <dbReference type="PROSITE" id="PS50259"/>
    </source>
</evidence>
<dbReference type="InterPro" id="IPR004073">
    <property type="entry name" value="GPCR_3_vmron_rcpt_2"/>
</dbReference>
<dbReference type="InterPro" id="IPR000337">
    <property type="entry name" value="GPCR_3"/>
</dbReference>
<evidence type="ECO:0000313" key="15">
    <source>
        <dbReference type="EMBL" id="KAK9398116.1"/>
    </source>
</evidence>
<evidence type="ECO:0000256" key="4">
    <source>
        <dbReference type="ARBA" id="ARBA00022692"/>
    </source>
</evidence>
<dbReference type="Pfam" id="PF07562">
    <property type="entry name" value="NCD3G"/>
    <property type="match status" value="1"/>
</dbReference>
<keyword evidence="8 12" id="KW-0472">Membrane</keyword>
<evidence type="ECO:0000256" key="5">
    <source>
        <dbReference type="ARBA" id="ARBA00022729"/>
    </source>
</evidence>
<feature type="transmembrane region" description="Helical" evidence="12">
    <location>
        <begin position="820"/>
        <end position="840"/>
    </location>
</feature>
<evidence type="ECO:0000256" key="2">
    <source>
        <dbReference type="ARBA" id="ARBA00007242"/>
    </source>
</evidence>
<keyword evidence="6 12" id="KW-1133">Transmembrane helix</keyword>
<evidence type="ECO:0000256" key="7">
    <source>
        <dbReference type="ARBA" id="ARBA00023040"/>
    </source>
</evidence>
<feature type="transmembrane region" description="Helical" evidence="12">
    <location>
        <begin position="696"/>
        <end position="721"/>
    </location>
</feature>
<keyword evidence="10" id="KW-0325">Glycoprotein</keyword>